<dbReference type="Proteomes" id="UP000075714">
    <property type="component" value="Unassembled WGS sequence"/>
</dbReference>
<dbReference type="PANTHER" id="PTHR43595:SF2">
    <property type="entry name" value="SMALL RIBOSOMAL SUBUNIT PROTEIN MS42"/>
    <property type="match status" value="1"/>
</dbReference>
<dbReference type="GO" id="GO:0004784">
    <property type="term" value="F:superoxide dismutase activity"/>
    <property type="evidence" value="ECO:0007669"/>
    <property type="project" value="UniProtKB-EC"/>
</dbReference>
<dbReference type="Pfam" id="PF02777">
    <property type="entry name" value="Sod_Fe_C"/>
    <property type="match status" value="1"/>
</dbReference>
<evidence type="ECO:0000256" key="1">
    <source>
        <dbReference type="ARBA" id="ARBA00008714"/>
    </source>
</evidence>
<evidence type="ECO:0000313" key="7">
    <source>
        <dbReference type="EMBL" id="KXZ50848.1"/>
    </source>
</evidence>
<evidence type="ECO:0000256" key="5">
    <source>
        <dbReference type="SAM" id="SignalP"/>
    </source>
</evidence>
<dbReference type="SUPFAM" id="SSF46609">
    <property type="entry name" value="Fe,Mn superoxide dismutase (SOD), N-terminal domain"/>
    <property type="match status" value="1"/>
</dbReference>
<dbReference type="EMBL" id="LSYV01000015">
    <property type="protein sequence ID" value="KXZ50848.1"/>
    <property type="molecule type" value="Genomic_DNA"/>
</dbReference>
<reference evidence="8" key="1">
    <citation type="journal article" date="2016" name="Nat. Commun.">
        <title>The Gonium pectorale genome demonstrates co-option of cell cycle regulation during the evolution of multicellularity.</title>
        <authorList>
            <person name="Hanschen E.R."/>
            <person name="Marriage T.N."/>
            <person name="Ferris P.J."/>
            <person name="Hamaji T."/>
            <person name="Toyoda A."/>
            <person name="Fujiyama A."/>
            <person name="Neme R."/>
            <person name="Noguchi H."/>
            <person name="Minakuchi Y."/>
            <person name="Suzuki M."/>
            <person name="Kawai-Toyooka H."/>
            <person name="Smith D.R."/>
            <person name="Sparks H."/>
            <person name="Anderson J."/>
            <person name="Bakaric R."/>
            <person name="Luria V."/>
            <person name="Karger A."/>
            <person name="Kirschner M.W."/>
            <person name="Durand P.M."/>
            <person name="Michod R.E."/>
            <person name="Nozaki H."/>
            <person name="Olson B.J."/>
        </authorList>
    </citation>
    <scope>NUCLEOTIDE SEQUENCE [LARGE SCALE GENOMIC DNA]</scope>
    <source>
        <strain evidence="8">NIES-2863</strain>
    </source>
</reference>
<dbReference type="InterPro" id="IPR019833">
    <property type="entry name" value="Mn/Fe_SOD_BS"/>
</dbReference>
<feature type="signal peptide" evidence="5">
    <location>
        <begin position="1"/>
        <end position="27"/>
    </location>
</feature>
<evidence type="ECO:0000256" key="2">
    <source>
        <dbReference type="ARBA" id="ARBA00012682"/>
    </source>
</evidence>
<dbReference type="InterPro" id="IPR036324">
    <property type="entry name" value="Mn/Fe_SOD_N_sf"/>
</dbReference>
<sequence length="255" mass="26835">MAAANRLIVLTGLVALVAAAALPPAVAAGPGGGDLPAADWAAAAVHYRLLLEEALLPLKRALLQSVQGPLVLEPLPYSDDALQPVISAKVGRGTLPSDKEESIRNNGGGHWNHQLFWRVMSPPGSANTSRDNISPQLEAAIVGAFGSVDQMLSSLKAAGDSRFGSGWSWVCAAGDGGLRVLSTPNQDNPLMAVVRPQPCVPIVGLDVWEHAYYLQYGPKRGDYTSAWLELVNWKQVSANYDAARRGDLAAIAGAV</sequence>
<organism evidence="7 8">
    <name type="scientific">Gonium pectorale</name>
    <name type="common">Green alga</name>
    <dbReference type="NCBI Taxonomy" id="33097"/>
    <lineage>
        <taxon>Eukaryota</taxon>
        <taxon>Viridiplantae</taxon>
        <taxon>Chlorophyta</taxon>
        <taxon>core chlorophytes</taxon>
        <taxon>Chlorophyceae</taxon>
        <taxon>CS clade</taxon>
        <taxon>Chlamydomonadales</taxon>
        <taxon>Volvocaceae</taxon>
        <taxon>Gonium</taxon>
    </lineage>
</organism>
<dbReference type="SUPFAM" id="SSF54719">
    <property type="entry name" value="Fe,Mn superoxide dismutase (SOD), C-terminal domain"/>
    <property type="match status" value="1"/>
</dbReference>
<dbReference type="AlphaFoldDB" id="A0A150GM45"/>
<proteinExistence type="inferred from homology"/>
<dbReference type="PRINTS" id="PR01703">
    <property type="entry name" value="MNSODISMTASE"/>
</dbReference>
<dbReference type="OrthoDB" id="239262at2759"/>
<comment type="similarity">
    <text evidence="1">Belongs to the iron/manganese superoxide dismutase family.</text>
</comment>
<evidence type="ECO:0000256" key="3">
    <source>
        <dbReference type="ARBA" id="ARBA00022723"/>
    </source>
</evidence>
<dbReference type="PANTHER" id="PTHR43595">
    <property type="entry name" value="37S RIBOSOMAL PROTEIN S26, MITOCHONDRIAL"/>
    <property type="match status" value="1"/>
</dbReference>
<dbReference type="Gene3D" id="1.10.287.990">
    <property type="entry name" value="Fe,Mn superoxide dismutase (SOD) domain"/>
    <property type="match status" value="1"/>
</dbReference>
<evidence type="ECO:0000256" key="4">
    <source>
        <dbReference type="ARBA" id="ARBA00023002"/>
    </source>
</evidence>
<name>A0A150GM45_GONPE</name>
<accession>A0A150GM45</accession>
<keyword evidence="8" id="KW-1185">Reference proteome</keyword>
<dbReference type="EC" id="1.15.1.1" evidence="2"/>
<evidence type="ECO:0000259" key="6">
    <source>
        <dbReference type="Pfam" id="PF02777"/>
    </source>
</evidence>
<comment type="caution">
    <text evidence="7">The sequence shown here is derived from an EMBL/GenBank/DDBJ whole genome shotgun (WGS) entry which is preliminary data.</text>
</comment>
<protein>
    <recommendedName>
        <fullName evidence="2">superoxide dismutase</fullName>
        <ecNumber evidence="2">1.15.1.1</ecNumber>
    </recommendedName>
</protein>
<gene>
    <name evidence="7" type="ORF">GPECTOR_14g100</name>
</gene>
<dbReference type="InterPro" id="IPR036314">
    <property type="entry name" value="SOD_C_sf"/>
</dbReference>
<dbReference type="GO" id="GO:0046872">
    <property type="term" value="F:metal ion binding"/>
    <property type="evidence" value="ECO:0007669"/>
    <property type="project" value="UniProtKB-KW"/>
</dbReference>
<dbReference type="STRING" id="33097.A0A150GM45"/>
<dbReference type="PROSITE" id="PS00088">
    <property type="entry name" value="SOD_MN"/>
    <property type="match status" value="1"/>
</dbReference>
<evidence type="ECO:0000313" key="8">
    <source>
        <dbReference type="Proteomes" id="UP000075714"/>
    </source>
</evidence>
<dbReference type="Gene3D" id="3.55.40.20">
    <property type="entry name" value="Iron/manganese superoxide dismutase, C-terminal domain"/>
    <property type="match status" value="1"/>
</dbReference>
<dbReference type="InterPro" id="IPR019832">
    <property type="entry name" value="Mn/Fe_SOD_C"/>
</dbReference>
<feature type="chain" id="PRO_5007562134" description="superoxide dismutase" evidence="5">
    <location>
        <begin position="28"/>
        <end position="255"/>
    </location>
</feature>
<keyword evidence="5" id="KW-0732">Signal</keyword>
<dbReference type="InterPro" id="IPR001189">
    <property type="entry name" value="Mn/Fe_SOD"/>
</dbReference>
<keyword evidence="3" id="KW-0479">Metal-binding</keyword>
<dbReference type="GO" id="GO:0005737">
    <property type="term" value="C:cytoplasm"/>
    <property type="evidence" value="ECO:0007669"/>
    <property type="project" value="TreeGrafter"/>
</dbReference>
<keyword evidence="4" id="KW-0560">Oxidoreductase</keyword>
<feature type="domain" description="Manganese/iron superoxide dismutase C-terminal" evidence="6">
    <location>
        <begin position="136"/>
        <end position="238"/>
    </location>
</feature>